<sequence length="236" mass="26853">MTTTATTTFNLTLNELIEEAFERCGAELRTGYDVKTARRSLNLLTIEWASRGINLWTIEQGSIALTQGTIEYNLPVDTIDLLDHVIRTGTGSNQTDINISRISESTYSTIPNKNAQGRPIQVWINRQSGATEPTTGIAYPQINVWPSADQNSYYTFVYWRLRRIQDAGNGVNTQDIPFRFLPCMVAGLAYYLALKLPDALPRVEMLKAMYEEQWQMAADEDREKSPLRLAPRQMFY</sequence>
<organism evidence="1">
    <name type="scientific">uncultured Caudovirales phage</name>
    <dbReference type="NCBI Taxonomy" id="2100421"/>
    <lineage>
        <taxon>Viruses</taxon>
        <taxon>Duplodnaviria</taxon>
        <taxon>Heunggongvirae</taxon>
        <taxon>Uroviricota</taxon>
        <taxon>Caudoviricetes</taxon>
        <taxon>Peduoviridae</taxon>
        <taxon>Maltschvirus</taxon>
        <taxon>Maltschvirus maltsch</taxon>
    </lineage>
</organism>
<dbReference type="EMBL" id="LR797242">
    <property type="protein sequence ID" value="CAB4196114.1"/>
    <property type="molecule type" value="Genomic_DNA"/>
</dbReference>
<reference evidence="1" key="1">
    <citation type="submission" date="2020-05" db="EMBL/GenBank/DDBJ databases">
        <authorList>
            <person name="Chiriac C."/>
            <person name="Salcher M."/>
            <person name="Ghai R."/>
            <person name="Kavagutti S V."/>
        </authorList>
    </citation>
    <scope>NUCLEOTIDE SEQUENCE</scope>
</reference>
<dbReference type="Pfam" id="PF24175">
    <property type="entry name" value="SU10_adaptor"/>
    <property type="match status" value="1"/>
</dbReference>
<evidence type="ECO:0000313" key="1">
    <source>
        <dbReference type="EMBL" id="CAB4196114.1"/>
    </source>
</evidence>
<gene>
    <name evidence="1" type="ORF">UFOVP1295_57</name>
</gene>
<accession>A0A6J5RVX5</accession>
<name>A0A6J5RVX5_9CAUD</name>
<dbReference type="InterPro" id="IPR056209">
    <property type="entry name" value="SU10_adaptor"/>
</dbReference>
<proteinExistence type="predicted"/>
<protein>
    <submittedName>
        <fullName evidence="1">Uncharacterized protein</fullName>
    </submittedName>
</protein>